<dbReference type="InterPro" id="IPR000719">
    <property type="entry name" value="Prot_kinase_dom"/>
</dbReference>
<comment type="similarity">
    <text evidence="5">Belongs to the protein kinase superfamily. Ser/Thr protein kinase family. CDPK subfamily.</text>
</comment>
<comment type="similarity">
    <text evidence="2">Belongs to the threonine aldolase family.</text>
</comment>
<dbReference type="Gene3D" id="3.40.640.10">
    <property type="entry name" value="Type I PLP-dependent aspartate aminotransferase-like (Major domain)"/>
    <property type="match status" value="1"/>
</dbReference>
<dbReference type="SMART" id="SM00054">
    <property type="entry name" value="EFh"/>
    <property type="match status" value="3"/>
</dbReference>
<dbReference type="Pfam" id="PF13499">
    <property type="entry name" value="EF-hand_7"/>
    <property type="match status" value="1"/>
</dbReference>
<dbReference type="PROSITE" id="PS50011">
    <property type="entry name" value="PROTEIN_KINASE_DOM"/>
    <property type="match status" value="1"/>
</dbReference>
<dbReference type="EMBL" id="CAMXCT030000780">
    <property type="protein sequence ID" value="CAL4770512.1"/>
    <property type="molecule type" value="Genomic_DNA"/>
</dbReference>
<dbReference type="PANTHER" id="PTHR48097">
    <property type="entry name" value="L-THREONINE ALDOLASE-RELATED"/>
    <property type="match status" value="1"/>
</dbReference>
<accession>A0A9P1C2M4</accession>
<dbReference type="PROSITE" id="PS50222">
    <property type="entry name" value="EF_HAND_2"/>
    <property type="match status" value="3"/>
</dbReference>
<evidence type="ECO:0000313" key="8">
    <source>
        <dbReference type="EMBL" id="CAI3983200.1"/>
    </source>
</evidence>
<dbReference type="SUPFAM" id="SSF47473">
    <property type="entry name" value="EF-hand"/>
    <property type="match status" value="1"/>
</dbReference>
<keyword evidence="4" id="KW-0663">Pyridoxal phosphate</keyword>
<sequence length="1024" mass="115786">MVSPSSVQNTMKRSMMKRQWDQVPLSVKENGYKALDAFLRHTGSTRSNTRVLFRKYATGRDRDGQPALTLPEARRMIGALVQKLNLPNSFFFDLDVQFSQFDFDGDGTLNAEETSCMVKSILKERRASAGGKPEDCDVLVPYKTLQDGGYVVVRELGRGGQGVMYLGKKEPHRQWFHCRQSDEDTEYCIKFYYKKDSNAGSIHEIVDEFSRMKEFDNEHVARTYETFQDQDFYYLVNEPYFGGDWTKLACKAYESGVHMSEDWWRELYVQCLHGLDYLHRKAQMHCDIKEPNLMVKHNHDYRRPQVVYIDFGLSQAFARKVENVTGTHGIQVVTFLASELLGLHGKRGSIEHGLRLDISAPFAPESLSQRLLRLSQIAEAEAYGKHIALQSFEAEVAMFLHKEAGLFFPTGTLAQRAAIHAHFQDLAVQGLPQGRLILHPTSHLIHHDCLRDGASQSKRARLEIDRLPALNVQVVGRFERPFQREDFPSGCPGAGDVVVIEVPHRMNGGRSISWAELREIAQLAKTAGARLHMDGARLCEALPFYALQGIERKAICAVFDSIYISWYKGFGGMSGALLCSSRSLVSLASDWQVRLGGSVFTQAPQWIDAREQFRDLAGSFQKRYAKLHELVQAMAGEPIRQILRFEPPTPQSCMIHVYLKGAEHVLSTAHEKVQANCRLKLWNRLRGPGYQLHFTDSGNGDTDKCRESAETQEFYFEFNMGPANAQIPISVYLEGWTAMAAILLAKSASSPSAEQISSANTMDLCEEFFKKDFVQLAKATAENSPPWHLFPSQWGELARVVASMLQKQKEHRPRAAALLRDPWFQSNSAAPLPRPNLAAIVHRSKEAVCRSDLVNELCETCNLQELRTLQARLDQLRQFGQATQQPTVGTAKFVEVVSAYGASPDVLQNFATFVAKGAMVNYVNLLKEVIEEKEKRSNQLVTNLFNEMDRNGDGHLSYSELRAMLQSDAFDCAYEDVEEVLENMDENQDGYVDFEEMKRAIMEDGRIAMKDEADRGERPGWGLF</sequence>
<dbReference type="Proteomes" id="UP001152797">
    <property type="component" value="Unassembled WGS sequence"/>
</dbReference>
<evidence type="ECO:0000259" key="7">
    <source>
        <dbReference type="PROSITE" id="PS50222"/>
    </source>
</evidence>
<evidence type="ECO:0000256" key="4">
    <source>
        <dbReference type="ARBA" id="ARBA00022898"/>
    </source>
</evidence>
<dbReference type="CDD" id="cd00051">
    <property type="entry name" value="EFh"/>
    <property type="match status" value="1"/>
</dbReference>
<protein>
    <submittedName>
        <fullName evidence="8">Uncharacterized protein</fullName>
    </submittedName>
</protein>
<keyword evidence="10" id="KW-1185">Reference proteome</keyword>
<gene>
    <name evidence="8" type="ORF">C1SCF055_LOCUS10829</name>
</gene>
<dbReference type="GO" id="GO:0008732">
    <property type="term" value="F:L-allo-threonine aldolase activity"/>
    <property type="evidence" value="ECO:0007669"/>
    <property type="project" value="TreeGrafter"/>
</dbReference>
<dbReference type="GO" id="GO:0006545">
    <property type="term" value="P:glycine biosynthetic process"/>
    <property type="evidence" value="ECO:0007669"/>
    <property type="project" value="TreeGrafter"/>
</dbReference>
<dbReference type="InterPro" id="IPR001597">
    <property type="entry name" value="ArAA_b-elim_lyase/Thr_aldolase"/>
</dbReference>
<dbReference type="AlphaFoldDB" id="A0A9P1C2M4"/>
<feature type="domain" description="EF-hand" evidence="7">
    <location>
        <begin position="936"/>
        <end position="971"/>
    </location>
</feature>
<dbReference type="EMBL" id="CAMXCT020000780">
    <property type="protein sequence ID" value="CAL1136575.1"/>
    <property type="molecule type" value="Genomic_DNA"/>
</dbReference>
<dbReference type="Pfam" id="PF13202">
    <property type="entry name" value="EF-hand_5"/>
    <property type="match status" value="1"/>
</dbReference>
<feature type="non-terminal residue" evidence="8">
    <location>
        <position position="1"/>
    </location>
</feature>
<dbReference type="EMBL" id="CAMXCT010000780">
    <property type="protein sequence ID" value="CAI3983200.1"/>
    <property type="molecule type" value="Genomic_DNA"/>
</dbReference>
<dbReference type="SUPFAM" id="SSF53383">
    <property type="entry name" value="PLP-dependent transferases"/>
    <property type="match status" value="1"/>
</dbReference>
<dbReference type="Gene3D" id="1.10.238.10">
    <property type="entry name" value="EF-hand"/>
    <property type="match status" value="1"/>
</dbReference>
<dbReference type="InterPro" id="IPR018247">
    <property type="entry name" value="EF_Hand_1_Ca_BS"/>
</dbReference>
<evidence type="ECO:0000259" key="6">
    <source>
        <dbReference type="PROSITE" id="PS50011"/>
    </source>
</evidence>
<dbReference type="InterPro" id="IPR002048">
    <property type="entry name" value="EF_hand_dom"/>
</dbReference>
<reference evidence="9 10" key="2">
    <citation type="submission" date="2024-05" db="EMBL/GenBank/DDBJ databases">
        <authorList>
            <person name="Chen Y."/>
            <person name="Shah S."/>
            <person name="Dougan E. K."/>
            <person name="Thang M."/>
            <person name="Chan C."/>
        </authorList>
    </citation>
    <scope>NUCLEOTIDE SEQUENCE [LARGE SCALE GENOMIC DNA]</scope>
</reference>
<feature type="domain" description="EF-hand" evidence="7">
    <location>
        <begin position="89"/>
        <end position="124"/>
    </location>
</feature>
<dbReference type="SMART" id="SM00220">
    <property type="entry name" value="S_TKc"/>
    <property type="match status" value="1"/>
</dbReference>
<evidence type="ECO:0000256" key="3">
    <source>
        <dbReference type="ARBA" id="ARBA00022837"/>
    </source>
</evidence>
<reference evidence="8" key="1">
    <citation type="submission" date="2022-10" db="EMBL/GenBank/DDBJ databases">
        <authorList>
            <person name="Chen Y."/>
            <person name="Dougan E. K."/>
            <person name="Chan C."/>
            <person name="Rhodes N."/>
            <person name="Thang M."/>
        </authorList>
    </citation>
    <scope>NUCLEOTIDE SEQUENCE</scope>
</reference>
<dbReference type="GO" id="GO:0004672">
    <property type="term" value="F:protein kinase activity"/>
    <property type="evidence" value="ECO:0007669"/>
    <property type="project" value="InterPro"/>
</dbReference>
<keyword evidence="3" id="KW-0106">Calcium</keyword>
<dbReference type="GO" id="GO:0006567">
    <property type="term" value="P:L-threonine catabolic process"/>
    <property type="evidence" value="ECO:0007669"/>
    <property type="project" value="TreeGrafter"/>
</dbReference>
<dbReference type="SUPFAM" id="SSF56112">
    <property type="entry name" value="Protein kinase-like (PK-like)"/>
    <property type="match status" value="1"/>
</dbReference>
<name>A0A9P1C2M4_9DINO</name>
<evidence type="ECO:0000256" key="2">
    <source>
        <dbReference type="ARBA" id="ARBA00006966"/>
    </source>
</evidence>
<evidence type="ECO:0000313" key="9">
    <source>
        <dbReference type="EMBL" id="CAL4770512.1"/>
    </source>
</evidence>
<evidence type="ECO:0000313" key="10">
    <source>
        <dbReference type="Proteomes" id="UP001152797"/>
    </source>
</evidence>
<dbReference type="Gene3D" id="1.10.510.10">
    <property type="entry name" value="Transferase(Phosphotransferase) domain 1"/>
    <property type="match status" value="1"/>
</dbReference>
<dbReference type="GO" id="GO:0005509">
    <property type="term" value="F:calcium ion binding"/>
    <property type="evidence" value="ECO:0007669"/>
    <property type="project" value="InterPro"/>
</dbReference>
<dbReference type="InterPro" id="IPR011009">
    <property type="entry name" value="Kinase-like_dom_sf"/>
</dbReference>
<organism evidence="8">
    <name type="scientific">Cladocopium goreaui</name>
    <dbReference type="NCBI Taxonomy" id="2562237"/>
    <lineage>
        <taxon>Eukaryota</taxon>
        <taxon>Sar</taxon>
        <taxon>Alveolata</taxon>
        <taxon>Dinophyceae</taxon>
        <taxon>Suessiales</taxon>
        <taxon>Symbiodiniaceae</taxon>
        <taxon>Cladocopium</taxon>
    </lineage>
</organism>
<dbReference type="Gene3D" id="3.30.200.20">
    <property type="entry name" value="Phosphorylase Kinase, domain 1"/>
    <property type="match status" value="1"/>
</dbReference>
<dbReference type="InterPro" id="IPR015421">
    <property type="entry name" value="PyrdxlP-dep_Trfase_major"/>
</dbReference>
<evidence type="ECO:0000256" key="5">
    <source>
        <dbReference type="ARBA" id="ARBA00024334"/>
    </source>
</evidence>
<dbReference type="GO" id="GO:0005829">
    <property type="term" value="C:cytosol"/>
    <property type="evidence" value="ECO:0007669"/>
    <property type="project" value="TreeGrafter"/>
</dbReference>
<proteinExistence type="inferred from homology"/>
<feature type="domain" description="EF-hand" evidence="7">
    <location>
        <begin position="972"/>
        <end position="1007"/>
    </location>
</feature>
<dbReference type="OrthoDB" id="10261951at2759"/>
<evidence type="ECO:0000256" key="1">
    <source>
        <dbReference type="ARBA" id="ARBA00001933"/>
    </source>
</evidence>
<comment type="cofactor">
    <cofactor evidence="1">
        <name>pyridoxal 5'-phosphate</name>
        <dbReference type="ChEBI" id="CHEBI:597326"/>
    </cofactor>
</comment>
<dbReference type="PROSITE" id="PS00018">
    <property type="entry name" value="EF_HAND_1"/>
    <property type="match status" value="2"/>
</dbReference>
<dbReference type="InterPro" id="IPR015424">
    <property type="entry name" value="PyrdxlP-dep_Trfase"/>
</dbReference>
<comment type="caution">
    <text evidence="8">The sequence shown here is derived from an EMBL/GenBank/DDBJ whole genome shotgun (WGS) entry which is preliminary data.</text>
</comment>
<dbReference type="GO" id="GO:0005524">
    <property type="term" value="F:ATP binding"/>
    <property type="evidence" value="ECO:0007669"/>
    <property type="project" value="InterPro"/>
</dbReference>
<dbReference type="InterPro" id="IPR011992">
    <property type="entry name" value="EF-hand-dom_pair"/>
</dbReference>
<dbReference type="CDD" id="cd00180">
    <property type="entry name" value="PKc"/>
    <property type="match status" value="1"/>
</dbReference>
<dbReference type="Pfam" id="PF00069">
    <property type="entry name" value="Pkinase"/>
    <property type="match status" value="1"/>
</dbReference>
<feature type="domain" description="Protein kinase" evidence="6">
    <location>
        <begin position="150"/>
        <end position="423"/>
    </location>
</feature>
<dbReference type="Pfam" id="PF01212">
    <property type="entry name" value="Beta_elim_lyase"/>
    <property type="match status" value="1"/>
</dbReference>
<dbReference type="PANTHER" id="PTHR48097:SF9">
    <property type="entry name" value="L-THREONINE ALDOLASE"/>
    <property type="match status" value="1"/>
</dbReference>